<dbReference type="InParanoid" id="A0A024FXA5"/>
<organism evidence="1 2">
    <name type="scientific">Albugo candida</name>
    <dbReference type="NCBI Taxonomy" id="65357"/>
    <lineage>
        <taxon>Eukaryota</taxon>
        <taxon>Sar</taxon>
        <taxon>Stramenopiles</taxon>
        <taxon>Oomycota</taxon>
        <taxon>Peronosporomycetes</taxon>
        <taxon>Albuginales</taxon>
        <taxon>Albuginaceae</taxon>
        <taxon>Albugo</taxon>
    </lineage>
</organism>
<evidence type="ECO:0000313" key="1">
    <source>
        <dbReference type="EMBL" id="CCI11512.1"/>
    </source>
</evidence>
<dbReference type="Proteomes" id="UP000053237">
    <property type="component" value="Unassembled WGS sequence"/>
</dbReference>
<gene>
    <name evidence="1" type="ORF">BN9_130610</name>
</gene>
<sequence length="201" mass="22651">MASIYFDMWPSQAEEQYFIGRKVDVGLTVAIGDEMVGDTVVSGQVEDQIPTDNSLILSDNIFIFPRAAIASWMHACGREVVATEEGIKNWLLSNMNTACTVSMEFKDARGNVVFDLLPSSMIDNGDLVVPSEDTKVLLSAHQRHTYILGKRLLEFYDLTVSRESPLTRYFRGIVGNKDKGTEQLRIHFSKKNDQGCHDERR</sequence>
<comment type="caution">
    <text evidence="1">The sequence shown here is derived from an EMBL/GenBank/DDBJ whole genome shotgun (WGS) entry which is preliminary data.</text>
</comment>
<dbReference type="AlphaFoldDB" id="A0A024FXA5"/>
<evidence type="ECO:0000313" key="2">
    <source>
        <dbReference type="Proteomes" id="UP000053237"/>
    </source>
</evidence>
<dbReference type="EMBL" id="CAIX01001145">
    <property type="protein sequence ID" value="CCI11512.1"/>
    <property type="molecule type" value="Genomic_DNA"/>
</dbReference>
<protein>
    <submittedName>
        <fullName evidence="1">Uncharacterized protein</fullName>
    </submittedName>
</protein>
<name>A0A024FXA5_9STRA</name>
<keyword evidence="2" id="KW-1185">Reference proteome</keyword>
<proteinExistence type="predicted"/>
<reference evidence="1 2" key="1">
    <citation type="submission" date="2012-05" db="EMBL/GenBank/DDBJ databases">
        <title>Recombination and specialization in a pathogen metapopulation.</title>
        <authorList>
            <person name="Gardiner A."/>
            <person name="Kemen E."/>
            <person name="Schultz-Larsen T."/>
            <person name="MacLean D."/>
            <person name="Van Oosterhout C."/>
            <person name="Jones J.D.G."/>
        </authorList>
    </citation>
    <scope>NUCLEOTIDE SEQUENCE [LARGE SCALE GENOMIC DNA]</scope>
    <source>
        <strain evidence="1 2">Ac Nc2</strain>
    </source>
</reference>
<accession>A0A024FXA5</accession>